<name>A0ABN6XFE2_9CELL</name>
<dbReference type="RefSeq" id="WP_286217674.1">
    <property type="nucleotide sequence ID" value="NZ_AP027729.1"/>
</dbReference>
<dbReference type="Proteomes" id="UP001321475">
    <property type="component" value="Chromosome"/>
</dbReference>
<keyword evidence="4" id="KW-1185">Reference proteome</keyword>
<evidence type="ECO:0000313" key="3">
    <source>
        <dbReference type="EMBL" id="BDZ43435.1"/>
    </source>
</evidence>
<dbReference type="Pfam" id="PF00403">
    <property type="entry name" value="HMA"/>
    <property type="match status" value="1"/>
</dbReference>
<sequence>MTTITTLGVTGMTCSNCVEHVTSELEQVDGVEKVLVTLKQDEPSEVVVTSDAPLEEPAVRAAIDEAGYAVAAIEVQVDGERAQWSEQGEAGRS</sequence>
<dbReference type="InterPro" id="IPR006121">
    <property type="entry name" value="HMA_dom"/>
</dbReference>
<dbReference type="CDD" id="cd00371">
    <property type="entry name" value="HMA"/>
    <property type="match status" value="1"/>
</dbReference>
<reference evidence="4" key="1">
    <citation type="journal article" date="2019" name="Int. J. Syst. Evol. Microbiol.">
        <title>The Global Catalogue of Microorganisms (GCM) 10K type strain sequencing project: providing services to taxonomists for standard genome sequencing and annotation.</title>
        <authorList>
            <consortium name="The Broad Institute Genomics Platform"/>
            <consortium name="The Broad Institute Genome Sequencing Center for Infectious Disease"/>
            <person name="Wu L."/>
            <person name="Ma J."/>
        </authorList>
    </citation>
    <scope>NUCLEOTIDE SEQUENCE [LARGE SCALE GENOMIC DNA]</scope>
    <source>
        <strain evidence="4">NBRC 108565</strain>
    </source>
</reference>
<dbReference type="PROSITE" id="PS01047">
    <property type="entry name" value="HMA_1"/>
    <property type="match status" value="1"/>
</dbReference>
<proteinExistence type="predicted"/>
<keyword evidence="1" id="KW-0479">Metal-binding</keyword>
<protein>
    <recommendedName>
        <fullName evidence="2">HMA domain-containing protein</fullName>
    </recommendedName>
</protein>
<accession>A0ABN6XFE2</accession>
<gene>
    <name evidence="3" type="ORF">GCM10025865_27340</name>
</gene>
<evidence type="ECO:0000259" key="2">
    <source>
        <dbReference type="PROSITE" id="PS50846"/>
    </source>
</evidence>
<dbReference type="Gene3D" id="3.30.70.100">
    <property type="match status" value="1"/>
</dbReference>
<dbReference type="PROSITE" id="PS50846">
    <property type="entry name" value="HMA_2"/>
    <property type="match status" value="1"/>
</dbReference>
<dbReference type="InterPro" id="IPR017969">
    <property type="entry name" value="Heavy-metal-associated_CS"/>
</dbReference>
<dbReference type="EMBL" id="AP027729">
    <property type="protein sequence ID" value="BDZ43435.1"/>
    <property type="molecule type" value="Genomic_DNA"/>
</dbReference>
<organism evidence="3 4">
    <name type="scientific">Paraoerskovia sediminicola</name>
    <dbReference type="NCBI Taxonomy" id="1138587"/>
    <lineage>
        <taxon>Bacteria</taxon>
        <taxon>Bacillati</taxon>
        <taxon>Actinomycetota</taxon>
        <taxon>Actinomycetes</taxon>
        <taxon>Micrococcales</taxon>
        <taxon>Cellulomonadaceae</taxon>
        <taxon>Paraoerskovia</taxon>
    </lineage>
</organism>
<dbReference type="InterPro" id="IPR036163">
    <property type="entry name" value="HMA_dom_sf"/>
</dbReference>
<evidence type="ECO:0000256" key="1">
    <source>
        <dbReference type="ARBA" id="ARBA00022723"/>
    </source>
</evidence>
<feature type="domain" description="HMA" evidence="2">
    <location>
        <begin position="3"/>
        <end position="71"/>
    </location>
</feature>
<dbReference type="SUPFAM" id="SSF55008">
    <property type="entry name" value="HMA, heavy metal-associated domain"/>
    <property type="match status" value="1"/>
</dbReference>
<evidence type="ECO:0000313" key="4">
    <source>
        <dbReference type="Proteomes" id="UP001321475"/>
    </source>
</evidence>